<dbReference type="InterPro" id="IPR022183">
    <property type="entry name" value="DUF3710"/>
</dbReference>
<dbReference type="EMBL" id="MNLH01000005">
    <property type="protein sequence ID" value="PNS42999.1"/>
    <property type="molecule type" value="Genomic_DNA"/>
</dbReference>
<feature type="compositionally biased region" description="Low complexity" evidence="1">
    <location>
        <begin position="256"/>
        <end position="275"/>
    </location>
</feature>
<dbReference type="OrthoDB" id="8480367at2"/>
<proteinExistence type="predicted"/>
<feature type="region of interest" description="Disordered" evidence="1">
    <location>
        <begin position="1"/>
        <end position="39"/>
    </location>
</feature>
<reference evidence="2 3" key="1">
    <citation type="submission" date="2016-10" db="EMBL/GenBank/DDBJ databases">
        <authorList>
            <person name="Varghese N."/>
        </authorList>
    </citation>
    <scope>NUCLEOTIDE SEQUENCE [LARGE SCALE GENOMIC DNA]</scope>
    <source>
        <strain evidence="2 3">KA00225</strain>
    </source>
</reference>
<evidence type="ECO:0000313" key="2">
    <source>
        <dbReference type="EMBL" id="PNS42999.1"/>
    </source>
</evidence>
<dbReference type="Proteomes" id="UP000236146">
    <property type="component" value="Unassembled WGS sequence"/>
</dbReference>
<dbReference type="RefSeq" id="WP_103084936.1">
    <property type="nucleotide sequence ID" value="NZ_MNLH01000005.1"/>
</dbReference>
<feature type="region of interest" description="Disordered" evidence="1">
    <location>
        <begin position="238"/>
        <end position="315"/>
    </location>
</feature>
<dbReference type="Pfam" id="PF12502">
    <property type="entry name" value="DUF3710"/>
    <property type="match status" value="1"/>
</dbReference>
<protein>
    <submittedName>
        <fullName evidence="2">DUF3710 domain-containing protein</fullName>
    </submittedName>
</protein>
<gene>
    <name evidence="2" type="ORF">BFS05_05245</name>
</gene>
<accession>A0A2K1STZ1</accession>
<organism evidence="2 3">
    <name type="scientific">Gardnerella vaginalis</name>
    <dbReference type="NCBI Taxonomy" id="2702"/>
    <lineage>
        <taxon>Bacteria</taxon>
        <taxon>Bacillati</taxon>
        <taxon>Actinomycetota</taxon>
        <taxon>Actinomycetes</taxon>
        <taxon>Bifidobacteriales</taxon>
        <taxon>Bifidobacteriaceae</taxon>
        <taxon>Gardnerella</taxon>
    </lineage>
</organism>
<comment type="caution">
    <text evidence="2">The sequence shown here is derived from an EMBL/GenBank/DDBJ whole genome shotgun (WGS) entry which is preliminary data.</text>
</comment>
<feature type="compositionally biased region" description="Basic and acidic residues" evidence="1">
    <location>
        <begin position="17"/>
        <end position="29"/>
    </location>
</feature>
<evidence type="ECO:0000256" key="1">
    <source>
        <dbReference type="SAM" id="MobiDB-lite"/>
    </source>
</evidence>
<name>A0A2K1STZ1_GARVA</name>
<evidence type="ECO:0000313" key="3">
    <source>
        <dbReference type="Proteomes" id="UP000236146"/>
    </source>
</evidence>
<dbReference type="AlphaFoldDB" id="A0A2K1STZ1"/>
<sequence length="315" mass="34602">MGWFGFKRGSHVASAKSTKEVAESRKEQQDLNPEEDNFNKINDYLDSLKNSDNSTNENNGLNEINHGPWDISDENVPDYSNYLDLGAFYLPFLQGISLRLKKHSETNQVIGAIATYGSSSVEIEAFAAPKSTGIWDEVRKELLENNNEITETDGVFGKELLLPVQIEGKTIQTRFVGVDGVRWMIRGVFSGTAADASMKDSDETVALNKWFASIVVDRGEEPMAPRDFIPMHEPTIAKNSDENEDASGVSEANAGAESSKTDASADSSADSNSADSNEDNSAESALKRDNRPLGYDQQVEVKTTLTRGPMFSEVR</sequence>